<protein>
    <submittedName>
        <fullName evidence="1">Uncharacterized protein</fullName>
    </submittedName>
</protein>
<proteinExistence type="predicted"/>
<comment type="caution">
    <text evidence="1">The sequence shown here is derived from an EMBL/GenBank/DDBJ whole genome shotgun (WGS) entry which is preliminary data.</text>
</comment>
<dbReference type="Proteomes" id="UP001230908">
    <property type="component" value="Unassembled WGS sequence"/>
</dbReference>
<name>A0ABU0ZQJ7_9ACTN</name>
<gene>
    <name evidence="1" type="ORF">RB614_32645</name>
</gene>
<sequence length="181" mass="20454">MTERVVELGLVDAEAAAALGREVPLDQTLDYFAESDGQAVLRVLDALEIWYDIGYKTFRGVCEFEDQLYREQLDRIAARTRGLLTVTDVELVDDEDGDHLLRFRCNGEPREWRIPHDDEEEEEFSATMEFTMGISKLVPAGSPARWCGVDIDDADFGPQFVFGDPVALRQLGSEFGLKFRA</sequence>
<evidence type="ECO:0000313" key="1">
    <source>
        <dbReference type="EMBL" id="MDQ7909280.1"/>
    </source>
</evidence>
<accession>A0ABU0ZQJ7</accession>
<organism evidence="1 2">
    <name type="scientific">Phytohabitans maris</name>
    <dbReference type="NCBI Taxonomy" id="3071409"/>
    <lineage>
        <taxon>Bacteria</taxon>
        <taxon>Bacillati</taxon>
        <taxon>Actinomycetota</taxon>
        <taxon>Actinomycetes</taxon>
        <taxon>Micromonosporales</taxon>
        <taxon>Micromonosporaceae</taxon>
    </lineage>
</organism>
<evidence type="ECO:0000313" key="2">
    <source>
        <dbReference type="Proteomes" id="UP001230908"/>
    </source>
</evidence>
<dbReference type="EMBL" id="JAVHUY010000039">
    <property type="protein sequence ID" value="MDQ7909280.1"/>
    <property type="molecule type" value="Genomic_DNA"/>
</dbReference>
<reference evidence="1 2" key="1">
    <citation type="submission" date="2023-08" db="EMBL/GenBank/DDBJ databases">
        <title>Phytohabitans sansha sp. nov., isolated from marine sediment.</title>
        <authorList>
            <person name="Zhao Y."/>
            <person name="Yi K."/>
        </authorList>
    </citation>
    <scope>NUCLEOTIDE SEQUENCE [LARGE SCALE GENOMIC DNA]</scope>
    <source>
        <strain evidence="1 2">ZYX-F-186</strain>
    </source>
</reference>
<dbReference type="RefSeq" id="WP_308716536.1">
    <property type="nucleotide sequence ID" value="NZ_JAVHUY010000039.1"/>
</dbReference>
<keyword evidence="2" id="KW-1185">Reference proteome</keyword>